<evidence type="ECO:0000313" key="2">
    <source>
        <dbReference type="Proteomes" id="UP000327118"/>
    </source>
</evidence>
<protein>
    <submittedName>
        <fullName evidence="1">Uncharacterized protein</fullName>
    </submittedName>
</protein>
<dbReference type="EMBL" id="ML739040">
    <property type="protein sequence ID" value="KAE8356279.1"/>
    <property type="molecule type" value="Genomic_DNA"/>
</dbReference>
<organism evidence="1 2">
    <name type="scientific">Aspergillus coremiiformis</name>
    <dbReference type="NCBI Taxonomy" id="138285"/>
    <lineage>
        <taxon>Eukaryota</taxon>
        <taxon>Fungi</taxon>
        <taxon>Dikarya</taxon>
        <taxon>Ascomycota</taxon>
        <taxon>Pezizomycotina</taxon>
        <taxon>Eurotiomycetes</taxon>
        <taxon>Eurotiomycetidae</taxon>
        <taxon>Eurotiales</taxon>
        <taxon>Aspergillaceae</taxon>
        <taxon>Aspergillus</taxon>
        <taxon>Aspergillus subgen. Circumdati</taxon>
    </lineage>
</organism>
<keyword evidence="2" id="KW-1185">Reference proteome</keyword>
<name>A0A5N6ZHM8_9EURO</name>
<sequence>MRPNRANACRSEPPHVGCKPQFCDLQSNLVHIPTTLGQDQPFSTPYQWLTRSLSQTRWKDNVRHRVYQTTNWEDVKDHRVGVGRHRTEDPYKEVEQERLGNPLHAVACSRKKHPEETKSQKISFPEGNKKYIYMKQKKKEVKSHWDRRRKDLHPLRMLFPLNCSCEWR</sequence>
<dbReference type="Proteomes" id="UP000327118">
    <property type="component" value="Unassembled WGS sequence"/>
</dbReference>
<proteinExistence type="predicted"/>
<evidence type="ECO:0000313" key="1">
    <source>
        <dbReference type="EMBL" id="KAE8356279.1"/>
    </source>
</evidence>
<gene>
    <name evidence="1" type="ORF">BDV28DRAFT_127310</name>
</gene>
<reference evidence="2" key="1">
    <citation type="submission" date="2019-04" db="EMBL/GenBank/DDBJ databases">
        <title>Friends and foes A comparative genomics studyof 23 Aspergillus species from section Flavi.</title>
        <authorList>
            <consortium name="DOE Joint Genome Institute"/>
            <person name="Kjaerbolling I."/>
            <person name="Vesth T."/>
            <person name="Frisvad J.C."/>
            <person name="Nybo J.L."/>
            <person name="Theobald S."/>
            <person name="Kildgaard S."/>
            <person name="Isbrandt T."/>
            <person name="Kuo A."/>
            <person name="Sato A."/>
            <person name="Lyhne E.K."/>
            <person name="Kogle M.E."/>
            <person name="Wiebenga A."/>
            <person name="Kun R.S."/>
            <person name="Lubbers R.J."/>
            <person name="Makela M.R."/>
            <person name="Barry K."/>
            <person name="Chovatia M."/>
            <person name="Clum A."/>
            <person name="Daum C."/>
            <person name="Haridas S."/>
            <person name="He G."/>
            <person name="LaButti K."/>
            <person name="Lipzen A."/>
            <person name="Mondo S."/>
            <person name="Riley R."/>
            <person name="Salamov A."/>
            <person name="Simmons B.A."/>
            <person name="Magnuson J.K."/>
            <person name="Henrissat B."/>
            <person name="Mortensen U.H."/>
            <person name="Larsen T.O."/>
            <person name="Devries R.P."/>
            <person name="Grigoriev I.V."/>
            <person name="Machida M."/>
            <person name="Baker S.E."/>
            <person name="Andersen M.R."/>
        </authorList>
    </citation>
    <scope>NUCLEOTIDE SEQUENCE [LARGE SCALE GENOMIC DNA]</scope>
    <source>
        <strain evidence="2">CBS 553.77</strain>
    </source>
</reference>
<dbReference type="AlphaFoldDB" id="A0A5N6ZHM8"/>
<accession>A0A5N6ZHM8</accession>